<evidence type="ECO:0000313" key="10">
    <source>
        <dbReference type="EMBL" id="WOF22636.1"/>
    </source>
</evidence>
<accession>A0AA97I4I2</accession>
<dbReference type="AlphaFoldDB" id="A0AA97I4I2"/>
<evidence type="ECO:0000256" key="3">
    <source>
        <dbReference type="ARBA" id="ARBA00022475"/>
    </source>
</evidence>
<keyword evidence="11" id="KW-1185">Reference proteome</keyword>
<feature type="compositionally biased region" description="Basic and acidic residues" evidence="7">
    <location>
        <begin position="490"/>
        <end position="499"/>
    </location>
</feature>
<keyword evidence="6 8" id="KW-0472">Membrane</keyword>
<name>A0AA97I4I2_9MICO</name>
<feature type="transmembrane region" description="Helical" evidence="8">
    <location>
        <begin position="243"/>
        <end position="262"/>
    </location>
</feature>
<proteinExistence type="inferred from homology"/>
<feature type="transmembrane region" description="Helical" evidence="8">
    <location>
        <begin position="28"/>
        <end position="46"/>
    </location>
</feature>
<evidence type="ECO:0000256" key="4">
    <source>
        <dbReference type="ARBA" id="ARBA00022692"/>
    </source>
</evidence>
<dbReference type="InterPro" id="IPR050445">
    <property type="entry name" value="Bact_polysacc_biosynth/exp"/>
</dbReference>
<keyword evidence="4 8" id="KW-0812">Transmembrane</keyword>
<gene>
    <name evidence="10" type="ORF">N8K70_14755</name>
</gene>
<feature type="region of interest" description="Disordered" evidence="7">
    <location>
        <begin position="488"/>
        <end position="533"/>
    </location>
</feature>
<evidence type="ECO:0000259" key="9">
    <source>
        <dbReference type="Pfam" id="PF02706"/>
    </source>
</evidence>
<evidence type="ECO:0000256" key="8">
    <source>
        <dbReference type="SAM" id="Phobius"/>
    </source>
</evidence>
<dbReference type="InterPro" id="IPR003856">
    <property type="entry name" value="LPS_length_determ_N"/>
</dbReference>
<reference evidence="10 11" key="1">
    <citation type="submission" date="2023-02" db="EMBL/GenBank/DDBJ databases">
        <title>Microbacterium betulae sp. nov., isolated from birch wood.</title>
        <authorList>
            <person name="Pasciak M."/>
            <person name="Pawlik K.J."/>
            <person name="Martynowski D."/>
            <person name="Laczmanski L."/>
            <person name="Ciekot J."/>
            <person name="Szponar B."/>
            <person name="Wojcik-Fatla A."/>
            <person name="Mackiewicz B."/>
            <person name="Farian E."/>
            <person name="Cholewa G."/>
            <person name="Cholewa A."/>
            <person name="Dutkiewicz J."/>
        </authorList>
    </citation>
    <scope>NUCLEOTIDE SEQUENCE [LARGE SCALE GENOMIC DNA]</scope>
    <source>
        <strain evidence="10 11">AB</strain>
    </source>
</reference>
<dbReference type="KEGG" id="mbet:N8K70_14755"/>
<organism evidence="10 11">
    <name type="scientific">Microbacterium betulae</name>
    <dbReference type="NCBI Taxonomy" id="2981139"/>
    <lineage>
        <taxon>Bacteria</taxon>
        <taxon>Bacillati</taxon>
        <taxon>Actinomycetota</taxon>
        <taxon>Actinomycetes</taxon>
        <taxon>Micrococcales</taxon>
        <taxon>Microbacteriaceae</taxon>
        <taxon>Microbacterium</taxon>
    </lineage>
</organism>
<sequence length="533" mass="55244">MNDAPHAQTATTLGLGHYGRVLVRHWRLIAAGVAVGALAAGAFLLVTPSQYTATTQVNLSVITTDPFNPQRAASGLLDDATESAIARSYVVAERATALLDDRTEAAALHDAVEVTISEGGTVAHVSATAGSRDGAVDHADAVASAYLAYRSEQAEQRLDVMVSGLGTRIDDLNAQLADANAVLAGSPGGTQEVQATSDREQILVELEGLLSQRNALQSVDTTGGSVLTGASDSAVGVEPSRRLAVATGLAAGLVLGVVAAFARHPFDRRLRSAAEAERILGRRTLTRLRSSRPRAPFVGDDAEALRVARERLLAELPGSDTTLLVVDDSDTDGEHGSEAAAGLAVATAQAGSTVQLVLPHPPARRIVPLRPGTDANPDEERAPRGSFAAAGLTVHACRPDADALTRDVEVREAIESAPPGTRTILALPSSCGEAELLAGIRLADAVVVVLREDASTTTTAGWLLAETLSAATPLLGAVMVPRRARRRLRERLPAGRRDAPASAPETEGRRPTAHSTPGGADGATRETALVDVV</sequence>
<evidence type="ECO:0000256" key="5">
    <source>
        <dbReference type="ARBA" id="ARBA00022989"/>
    </source>
</evidence>
<evidence type="ECO:0000256" key="2">
    <source>
        <dbReference type="ARBA" id="ARBA00006683"/>
    </source>
</evidence>
<feature type="domain" description="Polysaccharide chain length determinant N-terminal" evidence="9">
    <location>
        <begin position="15"/>
        <end position="60"/>
    </location>
</feature>
<keyword evidence="3" id="KW-1003">Cell membrane</keyword>
<comment type="subcellular location">
    <subcellularLocation>
        <location evidence="1">Cell membrane</location>
        <topology evidence="1">Multi-pass membrane protein</topology>
    </subcellularLocation>
</comment>
<dbReference type="EMBL" id="CP118157">
    <property type="protein sequence ID" value="WOF22636.1"/>
    <property type="molecule type" value="Genomic_DNA"/>
</dbReference>
<dbReference type="GO" id="GO:0005886">
    <property type="term" value="C:plasma membrane"/>
    <property type="evidence" value="ECO:0007669"/>
    <property type="project" value="UniProtKB-SubCell"/>
</dbReference>
<protein>
    <submittedName>
        <fullName evidence="10">Wzz/FepE/Etk N-terminal domain-containing protein</fullName>
    </submittedName>
</protein>
<evidence type="ECO:0000256" key="6">
    <source>
        <dbReference type="ARBA" id="ARBA00023136"/>
    </source>
</evidence>
<evidence type="ECO:0000313" key="11">
    <source>
        <dbReference type="Proteomes" id="UP001305498"/>
    </source>
</evidence>
<keyword evidence="5 8" id="KW-1133">Transmembrane helix</keyword>
<dbReference type="PANTHER" id="PTHR32309">
    <property type="entry name" value="TYROSINE-PROTEIN KINASE"/>
    <property type="match status" value="1"/>
</dbReference>
<dbReference type="PANTHER" id="PTHR32309:SF31">
    <property type="entry name" value="CAPSULAR EXOPOLYSACCHARIDE FAMILY"/>
    <property type="match status" value="1"/>
</dbReference>
<evidence type="ECO:0000256" key="7">
    <source>
        <dbReference type="SAM" id="MobiDB-lite"/>
    </source>
</evidence>
<evidence type="ECO:0000256" key="1">
    <source>
        <dbReference type="ARBA" id="ARBA00004651"/>
    </source>
</evidence>
<dbReference type="Proteomes" id="UP001305498">
    <property type="component" value="Chromosome"/>
</dbReference>
<dbReference type="RefSeq" id="WP_317139107.1">
    <property type="nucleotide sequence ID" value="NZ_CP118157.1"/>
</dbReference>
<comment type="similarity">
    <text evidence="2">Belongs to the CpsC/CapA family.</text>
</comment>
<dbReference type="Pfam" id="PF02706">
    <property type="entry name" value="Wzz"/>
    <property type="match status" value="1"/>
</dbReference>